<comment type="caution">
    <text evidence="1">The sequence shown here is derived from an EMBL/GenBank/DDBJ whole genome shotgun (WGS) entry which is preliminary data.</text>
</comment>
<name>A0A655FHP8_MYCTX</name>
<gene>
    <name evidence="1" type="ORF">ERS007739_02888</name>
</gene>
<evidence type="ECO:0000313" key="2">
    <source>
        <dbReference type="Proteomes" id="UP000039021"/>
    </source>
</evidence>
<reference evidence="2" key="1">
    <citation type="submission" date="2015-03" db="EMBL/GenBank/DDBJ databases">
        <authorList>
            <consortium name="Pathogen Informatics"/>
        </authorList>
    </citation>
    <scope>NUCLEOTIDE SEQUENCE [LARGE SCALE GENOMIC DNA]</scope>
    <source>
        <strain evidence="2">N09902308</strain>
    </source>
</reference>
<accession>A0A655FHP8</accession>
<organism evidence="1 2">
    <name type="scientific">Mycobacterium tuberculosis</name>
    <dbReference type="NCBI Taxonomy" id="1773"/>
    <lineage>
        <taxon>Bacteria</taxon>
        <taxon>Bacillati</taxon>
        <taxon>Actinomycetota</taxon>
        <taxon>Actinomycetes</taxon>
        <taxon>Mycobacteriales</taxon>
        <taxon>Mycobacteriaceae</taxon>
        <taxon>Mycobacterium</taxon>
        <taxon>Mycobacterium tuberculosis complex</taxon>
    </lineage>
</organism>
<protein>
    <submittedName>
        <fullName evidence="1">Uncharacterized protein</fullName>
    </submittedName>
</protein>
<evidence type="ECO:0000313" key="1">
    <source>
        <dbReference type="EMBL" id="COY62125.1"/>
    </source>
</evidence>
<dbReference type="Proteomes" id="UP000039021">
    <property type="component" value="Unassembled WGS sequence"/>
</dbReference>
<dbReference type="AlphaFoldDB" id="A0A655FHP8"/>
<dbReference type="EMBL" id="CSBK01001396">
    <property type="protein sequence ID" value="COY62125.1"/>
    <property type="molecule type" value="Genomic_DNA"/>
</dbReference>
<sequence>MYARVVQRTGVDVAQGGARQFDDRGVEFHLHDLLDAGLAQQFAGCQSVAATEHQHRTRAIGDCRVDQAFGVAVFVAGAELQTSVQVEAQVIAAAGDHDFLVGAVSVGDDRVGVELLAAGGLNVVGMHQQCGDQPERRGERA</sequence>
<proteinExistence type="predicted"/>